<dbReference type="EMBL" id="CP011125">
    <property type="protein sequence ID" value="AKF09140.1"/>
    <property type="molecule type" value="Genomic_DNA"/>
</dbReference>
<dbReference type="PRINTS" id="PR00420">
    <property type="entry name" value="RNGMNOXGNASE"/>
</dbReference>
<dbReference type="SUPFAM" id="SSF81853">
    <property type="entry name" value="Family 10 polysaccharide lyase"/>
    <property type="match status" value="1"/>
</dbReference>
<dbReference type="GO" id="GO:0045338">
    <property type="term" value="P:farnesyl diphosphate metabolic process"/>
    <property type="evidence" value="ECO:0007669"/>
    <property type="project" value="InterPro"/>
</dbReference>
<dbReference type="SFLD" id="SFLDG01018">
    <property type="entry name" value="Squalene/Phytoene_Synthase_Lik"/>
    <property type="match status" value="1"/>
</dbReference>
<evidence type="ECO:0000256" key="1">
    <source>
        <dbReference type="ARBA" id="ARBA00022679"/>
    </source>
</evidence>
<dbReference type="GO" id="GO:0051996">
    <property type="term" value="F:squalene synthase [NAD(P)H] activity"/>
    <property type="evidence" value="ECO:0007669"/>
    <property type="project" value="InterPro"/>
</dbReference>
<dbReference type="KEGG" id="samy:DB32_006289"/>
<protein>
    <submittedName>
        <fullName evidence="3">Squalene synthase</fullName>
    </submittedName>
</protein>
<dbReference type="InterPro" id="IPR044844">
    <property type="entry name" value="Trans_IPPS_euk-type"/>
</dbReference>
<gene>
    <name evidence="3" type="ORF">DB32_006289</name>
</gene>
<dbReference type="InterPro" id="IPR002060">
    <property type="entry name" value="Squ/phyt_synthse"/>
</dbReference>
<evidence type="ECO:0000313" key="4">
    <source>
        <dbReference type="Proteomes" id="UP000034883"/>
    </source>
</evidence>
<keyword evidence="4" id="KW-1185">Reference proteome</keyword>
<proteinExistence type="predicted"/>
<dbReference type="AlphaFoldDB" id="A0A0F6W7B2"/>
<dbReference type="RefSeq" id="WP_053236219.1">
    <property type="nucleotide sequence ID" value="NZ_CP011125.1"/>
</dbReference>
<dbReference type="InterPro" id="IPR008949">
    <property type="entry name" value="Isoprenoid_synthase_dom_sf"/>
</dbReference>
<organism evidence="3 4">
    <name type="scientific">Sandaracinus amylolyticus</name>
    <dbReference type="NCBI Taxonomy" id="927083"/>
    <lineage>
        <taxon>Bacteria</taxon>
        <taxon>Pseudomonadati</taxon>
        <taxon>Myxococcota</taxon>
        <taxon>Polyangia</taxon>
        <taxon>Polyangiales</taxon>
        <taxon>Sandaracinaceae</taxon>
        <taxon>Sandaracinus</taxon>
    </lineage>
</organism>
<dbReference type="CDD" id="cd00688">
    <property type="entry name" value="ISOPREN_C2_like"/>
    <property type="match status" value="1"/>
</dbReference>
<dbReference type="Gene3D" id="3.50.50.60">
    <property type="entry name" value="FAD/NAD(P)-binding domain"/>
    <property type="match status" value="1"/>
</dbReference>
<accession>A0A0F6W7B2</accession>
<dbReference type="PROSITE" id="PS01044">
    <property type="entry name" value="SQUALEN_PHYTOEN_SYN_1"/>
    <property type="match status" value="1"/>
</dbReference>
<dbReference type="OrthoDB" id="5557886at2"/>
<dbReference type="Proteomes" id="UP000034883">
    <property type="component" value="Chromosome"/>
</dbReference>
<name>A0A0F6W7B2_9BACT</name>
<keyword evidence="1" id="KW-0808">Transferase</keyword>
<dbReference type="SFLD" id="SFLDS00005">
    <property type="entry name" value="Isoprenoid_Synthase_Type_I"/>
    <property type="match status" value="1"/>
</dbReference>
<evidence type="ECO:0000313" key="3">
    <source>
        <dbReference type="EMBL" id="AKF09140.1"/>
    </source>
</evidence>
<dbReference type="GO" id="GO:0071949">
    <property type="term" value="F:FAD binding"/>
    <property type="evidence" value="ECO:0007669"/>
    <property type="project" value="InterPro"/>
</dbReference>
<sequence length="1146" mass="123877">MRASRSSYDVAVVGGGPVGATTAIAFARRGAKVALLEADPRAARRFAGEWLHPTAVEVLDELRIGHLDGAHARTGYGFVICPDDRSAPIEMPYAEGIALSAEHSEIVEAIRDVARGVPGIEWISMARVTAVEGDLLRCEDRESHTAFELRAGRIIGADGRGSVVRQSLGYRENSTLLSYMAAVELRNCELPFEGFGHVVLGGPGPALFYRISDDVVRGCLDVPVSLGARARTPGFLWDAFHAVLPPKMVPAFRAAIERGPSGWAANRFRPRAEFGRGDTMLVGDALGHVHPMTAIGMTMGMLDARAVARAANVEEYARERRGYIPELLSNALYHCFRREDASATEVRRAMFRTLRASDAERRRTMMILAASDLRRRSFGSAFLKIAAQAIGATVADATKDGDLLRVPGALSQYGEWMQWPAAIAVPRRLRDRYRGESTPTHPIPVLSRFVRTADPLQPPEADEPRASDAADVPVQDAMARTHGVLLTELEAIARVLGSVPDAEVAAPAARMIRVITSGTMRPAMAARMTIARRRLAVEGVPRLIETGSWRTEALADLLLLLLDGTAWGEEPITDLAEGVRALLECQTSHGGFATRTARDIPRDHEGDLEATALACRAIDAVLRRRPSASDADLEGALARAGAWIRARQSEDGSWPAIAKLGGGGAPHVVVRTALALDALIAIDGNPGEPTVRRALKWLAANAAVWSGESASLAHASAVVRALCAARAPSSDAMVRAVRALASAVAREDLAWQDAADVGEALASYDLRRVERPALGRTRAKTGTTTASASVSAEIADADWAYCKQALAEVSRTFSKPIAMLPGKLEVAVTLGYLLCRIADTIEDHPLVDPRDRDRLFAMFLDVLENGADAEPFERAFDTIEHDDPELSLARRSRVVMRVFAAQSDATKDACIRWVSEMARGMNLYSHRRKGDDGFIALHTTSDLERYCYYVAGTVGHLLTDLFVAEIGGDAALELKLREDAEAFASGLQLVNILKDVTDDRERAWSFVPRTAVAAQGITISNLCDDAVRAKAHAAVAPLFDVARRQLDGALRYALSIPPQHTGIRLFCLLPLWMAARTLVVGRGNDAMFVPGQAVKISREEVESIIAECVRFVADDDALRARYARLYDDGATARRASGSASSIANGR</sequence>
<dbReference type="InterPro" id="IPR002938">
    <property type="entry name" value="FAD-bd"/>
</dbReference>
<evidence type="ECO:0000259" key="2">
    <source>
        <dbReference type="Pfam" id="PF01494"/>
    </source>
</evidence>
<dbReference type="STRING" id="927083.DB32_006289"/>
<dbReference type="SUPFAM" id="SSF48576">
    <property type="entry name" value="Terpenoid synthases"/>
    <property type="match status" value="1"/>
</dbReference>
<dbReference type="Gene3D" id="1.50.10.20">
    <property type="match status" value="1"/>
</dbReference>
<dbReference type="PANTHER" id="PTHR11626">
    <property type="entry name" value="FARNESYL-DIPHOSPHATE FARNESYLTRANSFERASE"/>
    <property type="match status" value="1"/>
</dbReference>
<dbReference type="Gene3D" id="1.10.600.10">
    <property type="entry name" value="Farnesyl Diphosphate Synthase"/>
    <property type="match status" value="1"/>
</dbReference>
<dbReference type="SUPFAM" id="SSF51905">
    <property type="entry name" value="FAD/NAD(P)-binding domain"/>
    <property type="match status" value="1"/>
</dbReference>
<dbReference type="InterPro" id="IPR019845">
    <property type="entry name" value="Squalene/phytoene_synthase_CS"/>
</dbReference>
<dbReference type="Pfam" id="PF01494">
    <property type="entry name" value="FAD_binding_3"/>
    <property type="match status" value="1"/>
</dbReference>
<reference evidence="3 4" key="1">
    <citation type="submission" date="2015-03" db="EMBL/GenBank/DDBJ databases">
        <title>Genome assembly of Sandaracinus amylolyticus DSM 53668.</title>
        <authorList>
            <person name="Sharma G."/>
            <person name="Subramanian S."/>
        </authorList>
    </citation>
    <scope>NUCLEOTIDE SEQUENCE [LARGE SCALE GENOMIC DNA]</scope>
    <source>
        <strain evidence="3 4">DSM 53668</strain>
    </source>
</reference>
<dbReference type="InterPro" id="IPR036188">
    <property type="entry name" value="FAD/NAD-bd_sf"/>
</dbReference>
<dbReference type="PANTHER" id="PTHR11626:SF2">
    <property type="entry name" value="SQUALENE SYNTHASE"/>
    <property type="match status" value="1"/>
</dbReference>
<feature type="domain" description="FAD-binding" evidence="2">
    <location>
        <begin position="8"/>
        <end position="309"/>
    </location>
</feature>
<dbReference type="Pfam" id="PF00494">
    <property type="entry name" value="SQS_PSY"/>
    <property type="match status" value="1"/>
</dbReference>